<keyword evidence="3" id="KW-1185">Reference proteome</keyword>
<dbReference type="Proteomes" id="UP001497744">
    <property type="component" value="Unassembled WGS sequence"/>
</dbReference>
<evidence type="ECO:0000313" key="2">
    <source>
        <dbReference type="EMBL" id="GIX64629.1"/>
    </source>
</evidence>
<feature type="compositionally biased region" description="Polar residues" evidence="1">
    <location>
        <begin position="1"/>
        <end position="22"/>
    </location>
</feature>
<dbReference type="EMBL" id="BPLF01000003">
    <property type="protein sequence ID" value="GIX64629.1"/>
    <property type="molecule type" value="Genomic_DNA"/>
</dbReference>
<dbReference type="GeneID" id="94196110"/>
<dbReference type="RefSeq" id="XP_067716698.1">
    <property type="nucleotide sequence ID" value="XM_067860597.1"/>
</dbReference>
<feature type="compositionally biased region" description="Low complexity" evidence="1">
    <location>
        <begin position="128"/>
        <end position="144"/>
    </location>
</feature>
<feature type="region of interest" description="Disordered" evidence="1">
    <location>
        <begin position="74"/>
        <end position="102"/>
    </location>
</feature>
<keyword evidence="2" id="KW-0648">Protein biosynthesis</keyword>
<feature type="region of interest" description="Disordered" evidence="1">
    <location>
        <begin position="128"/>
        <end position="147"/>
    </location>
</feature>
<dbReference type="AlphaFoldDB" id="A0AAV4LX46"/>
<evidence type="ECO:0000256" key="1">
    <source>
        <dbReference type="SAM" id="MobiDB-lite"/>
    </source>
</evidence>
<evidence type="ECO:0000313" key="3">
    <source>
        <dbReference type="Proteomes" id="UP001497744"/>
    </source>
</evidence>
<gene>
    <name evidence="2" type="ORF">BcabD6B2_40640</name>
</gene>
<comment type="caution">
    <text evidence="2">The sequence shown here is derived from an EMBL/GenBank/DDBJ whole genome shotgun (WGS) entry which is preliminary data.</text>
</comment>
<organism evidence="2 3">
    <name type="scientific">Babesia caballi</name>
    <dbReference type="NCBI Taxonomy" id="5871"/>
    <lineage>
        <taxon>Eukaryota</taxon>
        <taxon>Sar</taxon>
        <taxon>Alveolata</taxon>
        <taxon>Apicomplexa</taxon>
        <taxon>Aconoidasida</taxon>
        <taxon>Piroplasmida</taxon>
        <taxon>Babesiidae</taxon>
        <taxon>Babesia</taxon>
    </lineage>
</organism>
<dbReference type="GO" id="GO:0003743">
    <property type="term" value="F:translation initiation factor activity"/>
    <property type="evidence" value="ECO:0007669"/>
    <property type="project" value="UniProtKB-KW"/>
</dbReference>
<name>A0AAV4LX46_BABCB</name>
<accession>A0AAV4LX46</accession>
<keyword evidence="2" id="KW-0396">Initiation factor</keyword>
<reference evidence="2 3" key="1">
    <citation type="submission" date="2021-06" db="EMBL/GenBank/DDBJ databases">
        <title>Genome sequence of Babesia caballi.</title>
        <authorList>
            <person name="Yamagishi J."/>
            <person name="Kidaka T."/>
            <person name="Ochi A."/>
        </authorList>
    </citation>
    <scope>NUCLEOTIDE SEQUENCE [LARGE SCALE GENOMIC DNA]</scope>
    <source>
        <strain evidence="2">USDA-D6B2</strain>
    </source>
</reference>
<protein>
    <submittedName>
        <fullName evidence="2">Translation initiation factor IF-2</fullName>
    </submittedName>
</protein>
<feature type="region of interest" description="Disordered" evidence="1">
    <location>
        <begin position="1"/>
        <end position="52"/>
    </location>
</feature>
<sequence length="162" mass="17201">MSNAACRSRGTLSNLRCQQTSFRARPRSPGRRDQDDSVGTARDAGRTPGRGAGGLRCTSPCWGRRGAHHEGCAEPGTRHACPPDGAQTRPATADWGSSRRGGRPFVRWRPRRGAGGGCTGFAFGGSRGRSCAAPPGPAPAGSRCRAGRDRGRWRSCAWQLRS</sequence>
<proteinExistence type="predicted"/>